<dbReference type="AlphaFoldDB" id="A0A914WW90"/>
<evidence type="ECO:0000313" key="2">
    <source>
        <dbReference type="Proteomes" id="UP000887566"/>
    </source>
</evidence>
<sequence length="87" mass="9559">MLNVAAQGFALLNESVSVVLVVVVVVVSCVRPCVSGLPEIDRPPALLIERIRTAQRERRRIRHWVAFPAAFRPDGIDTKFPVAAALN</sequence>
<reference evidence="3" key="1">
    <citation type="submission" date="2022-11" db="UniProtKB">
        <authorList>
            <consortium name="WormBaseParasite"/>
        </authorList>
    </citation>
    <scope>IDENTIFICATION</scope>
</reference>
<dbReference type="WBParaSite" id="PSAMB.scaffold5080size12707.g25877.t1">
    <property type="protein sequence ID" value="PSAMB.scaffold5080size12707.g25877.t1"/>
    <property type="gene ID" value="PSAMB.scaffold5080size12707.g25877"/>
</dbReference>
<evidence type="ECO:0000313" key="3">
    <source>
        <dbReference type="WBParaSite" id="PSAMB.scaffold5080size12707.g25877.t1"/>
    </source>
</evidence>
<proteinExistence type="predicted"/>
<dbReference type="Proteomes" id="UP000887566">
    <property type="component" value="Unplaced"/>
</dbReference>
<keyword evidence="2" id="KW-1185">Reference proteome</keyword>
<accession>A0A914WW90</accession>
<keyword evidence="1" id="KW-0812">Transmembrane</keyword>
<keyword evidence="1" id="KW-1133">Transmembrane helix</keyword>
<keyword evidence="1" id="KW-0472">Membrane</keyword>
<organism evidence="2 3">
    <name type="scientific">Plectus sambesii</name>
    <dbReference type="NCBI Taxonomy" id="2011161"/>
    <lineage>
        <taxon>Eukaryota</taxon>
        <taxon>Metazoa</taxon>
        <taxon>Ecdysozoa</taxon>
        <taxon>Nematoda</taxon>
        <taxon>Chromadorea</taxon>
        <taxon>Plectida</taxon>
        <taxon>Plectina</taxon>
        <taxon>Plectoidea</taxon>
        <taxon>Plectidae</taxon>
        <taxon>Plectus</taxon>
    </lineage>
</organism>
<feature type="transmembrane region" description="Helical" evidence="1">
    <location>
        <begin position="15"/>
        <end position="34"/>
    </location>
</feature>
<protein>
    <submittedName>
        <fullName evidence="3">Secreted protein</fullName>
    </submittedName>
</protein>
<evidence type="ECO:0000256" key="1">
    <source>
        <dbReference type="SAM" id="Phobius"/>
    </source>
</evidence>
<name>A0A914WW90_9BILA</name>